<dbReference type="Pfam" id="PF07883">
    <property type="entry name" value="Cupin_2"/>
    <property type="match status" value="1"/>
</dbReference>
<dbReference type="AlphaFoldDB" id="A0A178IN79"/>
<dbReference type="SUPFAM" id="SSF51182">
    <property type="entry name" value="RmlC-like cupins"/>
    <property type="match status" value="1"/>
</dbReference>
<dbReference type="OrthoDB" id="1094211at2"/>
<dbReference type="GO" id="GO:0016853">
    <property type="term" value="F:isomerase activity"/>
    <property type="evidence" value="ECO:0007669"/>
    <property type="project" value="UniProtKB-KW"/>
</dbReference>
<keyword evidence="3" id="KW-1185">Reference proteome</keyword>
<evidence type="ECO:0000313" key="3">
    <source>
        <dbReference type="Proteomes" id="UP000078486"/>
    </source>
</evidence>
<dbReference type="EMBL" id="LRRQ01000053">
    <property type="protein sequence ID" value="OAM90655.1"/>
    <property type="molecule type" value="Genomic_DNA"/>
</dbReference>
<gene>
    <name evidence="2" type="ORF">AW736_06960</name>
</gene>
<comment type="caution">
    <text evidence="2">The sequence shown here is derived from an EMBL/GenBank/DDBJ whole genome shotgun (WGS) entry which is preliminary data.</text>
</comment>
<accession>A0A178IN79</accession>
<keyword evidence="2" id="KW-0413">Isomerase</keyword>
<dbReference type="Proteomes" id="UP000078486">
    <property type="component" value="Unassembled WGS sequence"/>
</dbReference>
<reference evidence="2 3" key="1">
    <citation type="submission" date="2016-01" db="EMBL/GenBank/DDBJ databases">
        <title>High potential of lignocellulose degradation of a new Verrucomicrobia species.</title>
        <authorList>
            <person name="Wang Y."/>
            <person name="Shi Y."/>
            <person name="Qiu Z."/>
            <person name="Liu S."/>
            <person name="Yang H."/>
        </authorList>
    </citation>
    <scope>NUCLEOTIDE SEQUENCE [LARGE SCALE GENOMIC DNA]</scope>
    <source>
        <strain evidence="2 3">TSB47</strain>
    </source>
</reference>
<protein>
    <submittedName>
        <fullName evidence="2">Mannose-6-phosphate isomerase</fullName>
    </submittedName>
</protein>
<organism evidence="2 3">
    <name type="scientific">Termitidicoccus mucosus</name>
    <dbReference type="NCBI Taxonomy" id="1184151"/>
    <lineage>
        <taxon>Bacteria</taxon>
        <taxon>Pseudomonadati</taxon>
        <taxon>Verrucomicrobiota</taxon>
        <taxon>Opitutia</taxon>
        <taxon>Opitutales</taxon>
        <taxon>Opitutaceae</taxon>
        <taxon>Termitidicoccus</taxon>
    </lineage>
</organism>
<dbReference type="InterPro" id="IPR013096">
    <property type="entry name" value="Cupin_2"/>
</dbReference>
<dbReference type="Gene3D" id="2.60.120.10">
    <property type="entry name" value="Jelly Rolls"/>
    <property type="match status" value="1"/>
</dbReference>
<name>A0A178IN79_9BACT</name>
<dbReference type="InterPro" id="IPR014710">
    <property type="entry name" value="RmlC-like_jellyroll"/>
</dbReference>
<feature type="domain" description="Cupin type-2" evidence="1">
    <location>
        <begin position="32"/>
        <end position="96"/>
    </location>
</feature>
<dbReference type="RefSeq" id="WP_068769458.1">
    <property type="nucleotide sequence ID" value="NZ_CP109796.1"/>
</dbReference>
<dbReference type="STRING" id="1184151.AW736_06960"/>
<evidence type="ECO:0000259" key="1">
    <source>
        <dbReference type="Pfam" id="PF07883"/>
    </source>
</evidence>
<proteinExistence type="predicted"/>
<dbReference type="InterPro" id="IPR011051">
    <property type="entry name" value="RmlC_Cupin_sf"/>
</dbReference>
<evidence type="ECO:0000313" key="2">
    <source>
        <dbReference type="EMBL" id="OAM90655.1"/>
    </source>
</evidence>
<sequence>MNDFATPPNHIKFLAKRLFGNCGRIIDGAIAYLEPGGGGPETDHTHAHDHLFIVVSGQATIRLGGERKTLNPNEAFLVKGGIPHSVWNSDAQTTVMVGISVEAEERKNA</sequence>